<dbReference type="InterPro" id="IPR000719">
    <property type="entry name" value="Prot_kinase_dom"/>
</dbReference>
<evidence type="ECO:0000259" key="4">
    <source>
        <dbReference type="PROSITE" id="PS50011"/>
    </source>
</evidence>
<dbReference type="SUPFAM" id="SSF56112">
    <property type="entry name" value="Protein kinase-like (PK-like)"/>
    <property type="match status" value="1"/>
</dbReference>
<reference evidence="5 6" key="1">
    <citation type="submission" date="2021-06" db="EMBL/GenBank/DDBJ databases">
        <authorList>
            <person name="Kallberg Y."/>
            <person name="Tangrot J."/>
            <person name="Rosling A."/>
        </authorList>
    </citation>
    <scope>NUCLEOTIDE SEQUENCE [LARGE SCALE GENOMIC DNA]</scope>
    <source>
        <strain evidence="5 6">120-4 pot B 10/14</strain>
    </source>
</reference>
<dbReference type="Pfam" id="PF07714">
    <property type="entry name" value="PK_Tyr_Ser-Thr"/>
    <property type="match status" value="1"/>
</dbReference>
<accession>A0ABN7WG19</accession>
<feature type="coiled-coil region" evidence="3">
    <location>
        <begin position="287"/>
        <end position="335"/>
    </location>
</feature>
<evidence type="ECO:0000256" key="3">
    <source>
        <dbReference type="SAM" id="Coils"/>
    </source>
</evidence>
<evidence type="ECO:0000313" key="6">
    <source>
        <dbReference type="Proteomes" id="UP000789901"/>
    </source>
</evidence>
<keyword evidence="1" id="KW-0547">Nucleotide-binding</keyword>
<dbReference type="PANTHER" id="PTHR24418">
    <property type="entry name" value="TYROSINE-PROTEIN KINASE"/>
    <property type="match status" value="1"/>
</dbReference>
<dbReference type="InterPro" id="IPR011009">
    <property type="entry name" value="Kinase-like_dom_sf"/>
</dbReference>
<comment type="caution">
    <text evidence="5">The sequence shown here is derived from an EMBL/GenBank/DDBJ whole genome shotgun (WGS) entry which is preliminary data.</text>
</comment>
<keyword evidence="6" id="KW-1185">Reference proteome</keyword>
<dbReference type="EMBL" id="CAJVQB010041323">
    <property type="protein sequence ID" value="CAG8829387.1"/>
    <property type="molecule type" value="Genomic_DNA"/>
</dbReference>
<evidence type="ECO:0000256" key="2">
    <source>
        <dbReference type="ARBA" id="ARBA00022840"/>
    </source>
</evidence>
<dbReference type="InterPro" id="IPR050198">
    <property type="entry name" value="Non-receptor_tyrosine_kinases"/>
</dbReference>
<protein>
    <submittedName>
        <fullName evidence="5">19240_t:CDS:1</fullName>
    </submittedName>
</protein>
<dbReference type="PROSITE" id="PS50011">
    <property type="entry name" value="PROTEIN_KINASE_DOM"/>
    <property type="match status" value="1"/>
</dbReference>
<dbReference type="InterPro" id="IPR001245">
    <property type="entry name" value="Ser-Thr/Tyr_kinase_cat_dom"/>
</dbReference>
<keyword evidence="2" id="KW-0067">ATP-binding</keyword>
<dbReference type="Proteomes" id="UP000789901">
    <property type="component" value="Unassembled WGS sequence"/>
</dbReference>
<feature type="non-terminal residue" evidence="5">
    <location>
        <position position="345"/>
    </location>
</feature>
<evidence type="ECO:0000313" key="5">
    <source>
        <dbReference type="EMBL" id="CAG8829387.1"/>
    </source>
</evidence>
<proteinExistence type="predicted"/>
<gene>
    <name evidence="5" type="ORF">GMARGA_LOCUS29974</name>
</gene>
<sequence>MNGNRFKEAKNNLAELRKDCEIFLSSKKSEVEINKFIQEANLEKISYQQLSNIQYLAEGGFEDKNIILKSLNNSQQLTPDFLREMASHKLFADDGKIVKCHGVSQDPQGNYIMVMDYVRGGDLRKYLKNNYPKLDFKKKIIQLHSIAEGLKEIHKKGLIHKDFHSGNILSSGNDVNFFADLKCHITDLGLCRPATSELETSLSNLIKEINNPNSDIYHQCQEAEEYNKTLPEEIRSGFYKLHLGATTHSKLINTKQITQKLAEYASRPVGIEIPSDEENELEKENSLEEVIKEETKLKVKIEKEEDNIQKLQRELNETQSRIQQLKIRLNELEQKKQPSLQSSQE</sequence>
<evidence type="ECO:0000256" key="1">
    <source>
        <dbReference type="ARBA" id="ARBA00022741"/>
    </source>
</evidence>
<organism evidence="5 6">
    <name type="scientific">Gigaspora margarita</name>
    <dbReference type="NCBI Taxonomy" id="4874"/>
    <lineage>
        <taxon>Eukaryota</taxon>
        <taxon>Fungi</taxon>
        <taxon>Fungi incertae sedis</taxon>
        <taxon>Mucoromycota</taxon>
        <taxon>Glomeromycotina</taxon>
        <taxon>Glomeromycetes</taxon>
        <taxon>Diversisporales</taxon>
        <taxon>Gigasporaceae</taxon>
        <taxon>Gigaspora</taxon>
    </lineage>
</organism>
<name>A0ABN7WG19_GIGMA</name>
<keyword evidence="3" id="KW-0175">Coiled coil</keyword>
<feature type="domain" description="Protein kinase" evidence="4">
    <location>
        <begin position="31"/>
        <end position="345"/>
    </location>
</feature>
<dbReference type="Gene3D" id="1.10.510.10">
    <property type="entry name" value="Transferase(Phosphotransferase) domain 1"/>
    <property type="match status" value="1"/>
</dbReference>